<protein>
    <submittedName>
        <fullName evidence="1">Uncharacterized protein</fullName>
    </submittedName>
</protein>
<name>A0A5S4EHP0_9PROT</name>
<organism evidence="1 2">
    <name type="scientific">Candidatus Accumulibacter phosphatis</name>
    <dbReference type="NCBI Taxonomy" id="327160"/>
    <lineage>
        <taxon>Bacteria</taxon>
        <taxon>Pseudomonadati</taxon>
        <taxon>Pseudomonadota</taxon>
        <taxon>Betaproteobacteria</taxon>
        <taxon>Candidatus Accumulibacter</taxon>
    </lineage>
</organism>
<gene>
    <name evidence="1" type="ORF">ACCUM_2898</name>
</gene>
<keyword evidence="2" id="KW-1185">Reference proteome</keyword>
<evidence type="ECO:0000313" key="1">
    <source>
        <dbReference type="EMBL" id="TMQ74822.1"/>
    </source>
</evidence>
<dbReference type="AlphaFoldDB" id="A0A5S4EHP0"/>
<accession>A0A5S4EHP0</accession>
<evidence type="ECO:0000313" key="2">
    <source>
        <dbReference type="Proteomes" id="UP000306324"/>
    </source>
</evidence>
<sequence>MLRQLFHSEIRANLSENRGIAFKPLIWRDLQDICGFRENRSGRLLLEYRIDIYL</sequence>
<reference evidence="1 2" key="1">
    <citation type="submission" date="2019-04" db="EMBL/GenBank/DDBJ databases">
        <title>A novel phosphate-accumulating bacterium identified in bioreactor for phosphate removal from wastewater.</title>
        <authorList>
            <person name="Kotlyarov R.Y."/>
            <person name="Beletsky A.V."/>
            <person name="Kallistova A.Y."/>
            <person name="Dorofeev A.G."/>
            <person name="Nikolaev Y.Y."/>
            <person name="Pimenov N.V."/>
            <person name="Ravin N.V."/>
            <person name="Mardanov A.V."/>
        </authorList>
    </citation>
    <scope>NUCLEOTIDE SEQUENCE [LARGE SCALE GENOMIC DNA]</scope>
    <source>
        <strain evidence="1 2">Bin19</strain>
    </source>
</reference>
<proteinExistence type="predicted"/>
<dbReference type="Proteomes" id="UP000306324">
    <property type="component" value="Unassembled WGS sequence"/>
</dbReference>
<comment type="caution">
    <text evidence="1">The sequence shown here is derived from an EMBL/GenBank/DDBJ whole genome shotgun (WGS) entry which is preliminary data.</text>
</comment>
<dbReference type="EMBL" id="SWAD01000147">
    <property type="protein sequence ID" value="TMQ74822.1"/>
    <property type="molecule type" value="Genomic_DNA"/>
</dbReference>